<dbReference type="AlphaFoldDB" id="A0A1H0XZD1"/>
<dbReference type="SUPFAM" id="SSF55486">
    <property type="entry name" value="Metalloproteases ('zincins'), catalytic domain"/>
    <property type="match status" value="1"/>
</dbReference>
<dbReference type="STRING" id="311333.SAMN05421664_0377"/>
<feature type="signal peptide" evidence="2">
    <location>
        <begin position="1"/>
        <end position="24"/>
    </location>
</feature>
<dbReference type="GO" id="GO:0008237">
    <property type="term" value="F:metallopeptidase activity"/>
    <property type="evidence" value="ECO:0007669"/>
    <property type="project" value="InterPro"/>
</dbReference>
<sequence length="598" mass="65437">MKKNKTLRKWVMLFFCFIISNNFAQISHKDQDSYSLGKNADFLRILESQLTTNLKKENQKYPEIQLAVSNSDILDAKINYQEKQSAHSIHWEGEILGNHSGTFSIELKNNKLEGRIILLKSRKAYIYYSDEAGNAFIKEIDINNIICTDLSSPPPHLKGKKTTNSGKSVNNINVYNLQSFPGASGCLLLDFDGHTVLAGSGWNGGNPIIAAPSGMSDANILETWEIVAEDFRPFNLNITTDENVFNTYPQNKRKRCVITPTDIASPGGVGLALINSFSSPSDLPCWVFTSAAGTSAQIVGEVASHELGHTFGLKHDGLSQYSYYSGHGDWAPIMGSNYYKKVTQWSKGEYTNATNHEDDVSIISSSTNGIGYRTDAHGDTFATATILNSSGAQISGSQNQGIIEQTGDIDMFKFNTNGGNTAINIQAVERHSDLRLKVSLYDEKNVLIVSYNADPADLSAPITINVNLSAGNYYLAVTNAGDGNADTGFTHYASLGAYNIFGSVSSFSPALGTIETTKNDQIRIYPNPTRDELTIDFGSFSGNHQVEIISAVQQIIYKTTTSEKILKVSIADKSPGIYFVIVKNKSTGFNKSFSIIKQ</sequence>
<evidence type="ECO:0000259" key="3">
    <source>
        <dbReference type="Pfam" id="PF18962"/>
    </source>
</evidence>
<keyword evidence="1 2" id="KW-0732">Signal</keyword>
<dbReference type="RefSeq" id="WP_089753090.1">
    <property type="nucleotide sequence ID" value="NZ_FNKL01000001.1"/>
</dbReference>
<dbReference type="Pfam" id="PF18962">
    <property type="entry name" value="Por_Secre_tail"/>
    <property type="match status" value="1"/>
</dbReference>
<dbReference type="Gene3D" id="3.40.390.10">
    <property type="entry name" value="Collagenase (Catalytic Domain)"/>
    <property type="match status" value="1"/>
</dbReference>
<dbReference type="NCBIfam" id="TIGR04183">
    <property type="entry name" value="Por_Secre_tail"/>
    <property type="match status" value="1"/>
</dbReference>
<proteinExistence type="predicted"/>
<dbReference type="InterPro" id="IPR024079">
    <property type="entry name" value="MetalloPept_cat_dom_sf"/>
</dbReference>
<dbReference type="EMBL" id="FNKL01000001">
    <property type="protein sequence ID" value="SDQ08161.1"/>
    <property type="molecule type" value="Genomic_DNA"/>
</dbReference>
<name>A0A1H0XZD1_9FLAO</name>
<dbReference type="InterPro" id="IPR026444">
    <property type="entry name" value="Secre_tail"/>
</dbReference>
<dbReference type="Proteomes" id="UP000199627">
    <property type="component" value="Unassembled WGS sequence"/>
</dbReference>
<feature type="domain" description="Secretion system C-terminal sorting" evidence="3">
    <location>
        <begin position="524"/>
        <end position="589"/>
    </location>
</feature>
<evidence type="ECO:0000256" key="1">
    <source>
        <dbReference type="ARBA" id="ARBA00022729"/>
    </source>
</evidence>
<evidence type="ECO:0000313" key="4">
    <source>
        <dbReference type="EMBL" id="SDQ08161.1"/>
    </source>
</evidence>
<gene>
    <name evidence="4" type="ORF">SAMN05421664_0377</name>
</gene>
<accession>A0A1H0XZD1</accession>
<dbReference type="OrthoDB" id="1491481at2"/>
<evidence type="ECO:0000313" key="5">
    <source>
        <dbReference type="Proteomes" id="UP000199627"/>
    </source>
</evidence>
<dbReference type="SUPFAM" id="SSF89260">
    <property type="entry name" value="Collagen-binding domain"/>
    <property type="match status" value="1"/>
</dbReference>
<feature type="chain" id="PRO_5011461719" evidence="2">
    <location>
        <begin position="25"/>
        <end position="598"/>
    </location>
</feature>
<evidence type="ECO:0000256" key="2">
    <source>
        <dbReference type="SAM" id="SignalP"/>
    </source>
</evidence>
<dbReference type="Gene3D" id="2.60.120.380">
    <property type="match status" value="1"/>
</dbReference>
<keyword evidence="5" id="KW-1185">Reference proteome</keyword>
<reference evidence="5" key="1">
    <citation type="submission" date="2016-10" db="EMBL/GenBank/DDBJ databases">
        <authorList>
            <person name="Varghese N."/>
            <person name="Submissions S."/>
        </authorList>
    </citation>
    <scope>NUCLEOTIDE SEQUENCE [LARGE SCALE GENOMIC DNA]</scope>
    <source>
        <strain evidence="5">DSM 17072</strain>
    </source>
</reference>
<organism evidence="4 5">
    <name type="scientific">Chryseobacterium soldanellicola</name>
    <dbReference type="NCBI Taxonomy" id="311333"/>
    <lineage>
        <taxon>Bacteria</taxon>
        <taxon>Pseudomonadati</taxon>
        <taxon>Bacteroidota</taxon>
        <taxon>Flavobacteriia</taxon>
        <taxon>Flavobacteriales</taxon>
        <taxon>Weeksellaceae</taxon>
        <taxon>Chryseobacterium group</taxon>
        <taxon>Chryseobacterium</taxon>
    </lineage>
</organism>
<protein>
    <submittedName>
        <fullName evidence="4">Por secretion system C-terminal sorting domain-containing protein</fullName>
    </submittedName>
</protein>